<proteinExistence type="predicted"/>
<evidence type="ECO:0000313" key="2">
    <source>
        <dbReference type="Proteomes" id="UP000244773"/>
    </source>
</evidence>
<sequence length="406" mass="46764">MRVIVFMMTVSLANACWFGLGCRNEELLELGSASDHGTHGQHVQSYFEHVSIKSTKDEKINTVVDYMSQVWTREPDVQTSVQWGAIMLTIQDIVEGAKEKNDRKTVKIWAPIMSEIERYDHSYTVTVLKNKMSNVDRNTYLHYLELLQDGLKDQINKMIMTQLMNSQDEIKDMARKTVDVANESLEINKAHYELGKYHYEVSKETNEVSKANYEVSKDTNEVSKVNYEVSKANYEVSKDTNEVSKVNYEVSKANYEVSKDTNEVSKANYEVSKDNYEVSKDNYEVSKNTNDNVRTIQEGIDWLKTNVMVLFALVVIFQKSSDIAWNVAGMIAKTILYTVPKTVLSFGWNTVRNLFRKKTCVAEKKIAIVEKELEPKKTSNIIWTPSKTRRGTMYSRYVMKIDTVNK</sequence>
<dbReference type="PROSITE" id="PS51257">
    <property type="entry name" value="PROKAR_LIPOPROTEIN"/>
    <property type="match status" value="1"/>
</dbReference>
<organism evidence="1">
    <name type="scientific">Tetraselmis virus 1</name>
    <dbReference type="NCBI Taxonomy" id="2060617"/>
    <lineage>
        <taxon>Viruses</taxon>
        <taxon>Varidnaviria</taxon>
        <taxon>Bamfordvirae</taxon>
        <taxon>Nucleocytoviricota</taxon>
        <taxon>Megaviricetes</taxon>
        <taxon>Imitervirales</taxon>
        <taxon>Allomimiviridae</taxon>
        <taxon>Oceanusvirus</taxon>
        <taxon>Oceanusvirus kaneohense</taxon>
    </lineage>
</organism>
<protein>
    <submittedName>
        <fullName evidence="1">Uncharacterized protein</fullName>
    </submittedName>
</protein>
<evidence type="ECO:0000313" key="1">
    <source>
        <dbReference type="EMBL" id="AUF82419.1"/>
    </source>
</evidence>
<gene>
    <name evidence="1" type="ORF">TetV_327</name>
</gene>
<accession>A0A2P0VNU0</accession>
<dbReference type="Proteomes" id="UP000244773">
    <property type="component" value="Segment"/>
</dbReference>
<keyword evidence="2" id="KW-1185">Reference proteome</keyword>
<dbReference type="EMBL" id="KY322437">
    <property type="protein sequence ID" value="AUF82419.1"/>
    <property type="molecule type" value="Genomic_DNA"/>
</dbReference>
<reference evidence="1" key="1">
    <citation type="journal article" date="2018" name="Virology">
        <title>A giant virus infecting green algae encodes key fermentation genes.</title>
        <authorList>
            <person name="Schvarcz C.R."/>
            <person name="Steward G.F."/>
        </authorList>
    </citation>
    <scope>NUCLEOTIDE SEQUENCE [LARGE SCALE GENOMIC DNA]</scope>
</reference>
<name>A0A2P0VNU0_9VIRU</name>